<name>A0ABP9XL68_9FUNG</name>
<dbReference type="EMBL" id="BAABUJ010000004">
    <property type="protein sequence ID" value="GAA5794812.1"/>
    <property type="molecule type" value="Genomic_DNA"/>
</dbReference>
<accession>A0ABP9XL68</accession>
<evidence type="ECO:0000256" key="1">
    <source>
        <dbReference type="ARBA" id="ARBA00008306"/>
    </source>
</evidence>
<comment type="caution">
    <text evidence="4">The sequence shown here is derived from an EMBL/GenBank/DDBJ whole genome shotgun (WGS) entry which is preliminary data.</text>
</comment>
<dbReference type="InterPro" id="IPR051624">
    <property type="entry name" value="RMD1/Sad1-interacting"/>
</dbReference>
<feature type="region of interest" description="Disordered" evidence="2">
    <location>
        <begin position="290"/>
        <end position="335"/>
    </location>
</feature>
<dbReference type="Proteomes" id="UP001476247">
    <property type="component" value="Unassembled WGS sequence"/>
</dbReference>
<reference evidence="4 5" key="1">
    <citation type="submission" date="2024-04" db="EMBL/GenBank/DDBJ databases">
        <title>genome sequences of Mucor flavus KT1a and Helicostylum pulchrum KT1b strains isolation_sourced from the surface of a dry-aged beef.</title>
        <authorList>
            <person name="Toyotome T."/>
            <person name="Hosono M."/>
            <person name="Torimaru M."/>
            <person name="Fukuda K."/>
            <person name="Mikami N."/>
        </authorList>
    </citation>
    <scope>NUCLEOTIDE SEQUENCE [LARGE SCALE GENOMIC DNA]</scope>
    <source>
        <strain evidence="4 5">KT1b</strain>
    </source>
</reference>
<protein>
    <recommendedName>
        <fullName evidence="3">DUF155 domain-containing protein</fullName>
    </recommendedName>
</protein>
<dbReference type="PANTHER" id="PTHR16255:SF1">
    <property type="entry name" value="REQUIRED FOR MEIOTIC NUCLEAR DIVISION PROTEIN 1 HOMOLOG"/>
    <property type="match status" value="1"/>
</dbReference>
<evidence type="ECO:0000313" key="4">
    <source>
        <dbReference type="EMBL" id="GAA5794812.1"/>
    </source>
</evidence>
<evidence type="ECO:0000313" key="5">
    <source>
        <dbReference type="Proteomes" id="UP001476247"/>
    </source>
</evidence>
<dbReference type="PANTHER" id="PTHR16255">
    <property type="entry name" value="REQUIRED FOR MEIOTIC NUCLEAR DIVISION PROTEIN 1 HOMOLOG"/>
    <property type="match status" value="1"/>
</dbReference>
<dbReference type="Pfam" id="PF02582">
    <property type="entry name" value="DUF155"/>
    <property type="match status" value="1"/>
</dbReference>
<proteinExistence type="inferred from homology"/>
<dbReference type="InterPro" id="IPR003734">
    <property type="entry name" value="DUF155"/>
</dbReference>
<gene>
    <name evidence="4" type="ORF">HPULCUR_000159</name>
</gene>
<sequence>MSNLFTRHVALTATKYLKRNVIATASWQQNRYISLPVTFSSSPKNDFRQVGTEKEAGALQELLRRVLEIDAEIISTPVEKFKPNTRPCVAYCTDDTFDINHIISSVSTSLDFTTVFSSSSNMVHILDKLHGGEIFLFSNGTFTCWGLNQLQQEKFITDHLGKSTITGLESRENVEYVIDEDELTDLKGDTILLNPHTPSIKLSKMAFSYGLGRAAKLTSIETMLDTYLKQFEQVPLFPKLSPQQLSKKNLEAQLLTIRQRIIRGSQDGFLGTADFQWSKLELQAVLAKGGGGGRGGGGGSSGGGGRGGGGSSSGGGRGSSGSGSSGGGTGNSGGGSGGGGGFTGGGAIGGGGTVNYLISNYCSLKTPKGATGTFRNGAPPAYSNTRSNYKNYPPAYSGGYTAASRSGYRGSYMPGMMYFAIMPPFLFLGYHSAYHRYNQNDGYYYAPAITEQGSNTQHVMINGTTNSGKDENYRYTFDISTDNQFPISDHSFYSSSDPNAHPADFAYRVQTTQIIEFDDANQNGFHDFNERILSVTTLQNLKWQNFLVSNITVPNNPDQNYLQTSTFANVTYNNTSPAGSTGNPSFRVLLTYRASNLQLNNTAPIVMQPNSLQYDFAVEGFPNTIAKSHPNAKLAFVQVLSYPSKTPVVFDVNTTTPVDVANQIKTNLTYGISIGEYTQGRLEFQNTVNITKVPPYTTNAWTLMKPADLAAISTFNPWTWGNPDASNTRDQELIFVTVPGYSNFNGTGLINASYSGFGFLDTDVMNAMAGGEAPNSGAATVQHGKLTSLLLVSLASLYFII</sequence>
<comment type="similarity">
    <text evidence="1">Belongs to the RMD1/sif2 family.</text>
</comment>
<keyword evidence="5" id="KW-1185">Reference proteome</keyword>
<feature type="domain" description="DUF155" evidence="3">
    <location>
        <begin position="134"/>
        <end position="284"/>
    </location>
</feature>
<evidence type="ECO:0000259" key="3">
    <source>
        <dbReference type="Pfam" id="PF02582"/>
    </source>
</evidence>
<organism evidence="4 5">
    <name type="scientific">Helicostylum pulchrum</name>
    <dbReference type="NCBI Taxonomy" id="562976"/>
    <lineage>
        <taxon>Eukaryota</taxon>
        <taxon>Fungi</taxon>
        <taxon>Fungi incertae sedis</taxon>
        <taxon>Mucoromycota</taxon>
        <taxon>Mucoromycotina</taxon>
        <taxon>Mucoromycetes</taxon>
        <taxon>Mucorales</taxon>
        <taxon>Mucorineae</taxon>
        <taxon>Mucoraceae</taxon>
        <taxon>Helicostylum</taxon>
    </lineage>
</organism>
<evidence type="ECO:0000256" key="2">
    <source>
        <dbReference type="SAM" id="MobiDB-lite"/>
    </source>
</evidence>